<organism evidence="3 4">
    <name type="scientific">Trichonephila clavipes</name>
    <name type="common">Golden silk orbweaver</name>
    <name type="synonym">Nephila clavipes</name>
    <dbReference type="NCBI Taxonomy" id="2585209"/>
    <lineage>
        <taxon>Eukaryota</taxon>
        <taxon>Metazoa</taxon>
        <taxon>Ecdysozoa</taxon>
        <taxon>Arthropoda</taxon>
        <taxon>Chelicerata</taxon>
        <taxon>Arachnida</taxon>
        <taxon>Araneae</taxon>
        <taxon>Araneomorphae</taxon>
        <taxon>Entelegynae</taxon>
        <taxon>Araneoidea</taxon>
        <taxon>Nephilidae</taxon>
        <taxon>Trichonephila</taxon>
    </lineage>
</organism>
<feature type="compositionally biased region" description="Polar residues" evidence="1">
    <location>
        <begin position="445"/>
        <end position="466"/>
    </location>
</feature>
<evidence type="ECO:0000313" key="3">
    <source>
        <dbReference type="EMBL" id="GFY19785.1"/>
    </source>
</evidence>
<dbReference type="InterPro" id="IPR036691">
    <property type="entry name" value="Endo/exonu/phosph_ase_sf"/>
</dbReference>
<dbReference type="AlphaFoldDB" id="A0A8X6SYN2"/>
<dbReference type="InterPro" id="IPR006579">
    <property type="entry name" value="Pre_C2HC_dom"/>
</dbReference>
<reference evidence="3" key="1">
    <citation type="submission" date="2020-08" db="EMBL/GenBank/DDBJ databases">
        <title>Multicomponent nature underlies the extraordinary mechanical properties of spider dragline silk.</title>
        <authorList>
            <person name="Kono N."/>
            <person name="Nakamura H."/>
            <person name="Mori M."/>
            <person name="Yoshida Y."/>
            <person name="Ohtoshi R."/>
            <person name="Malay A.D."/>
            <person name="Moran D.A.P."/>
            <person name="Tomita M."/>
            <person name="Numata K."/>
            <person name="Arakawa K."/>
        </authorList>
    </citation>
    <scope>NUCLEOTIDE SEQUENCE</scope>
</reference>
<evidence type="ECO:0000259" key="2">
    <source>
        <dbReference type="SMART" id="SM00596"/>
    </source>
</evidence>
<dbReference type="Proteomes" id="UP000887159">
    <property type="component" value="Unassembled WGS sequence"/>
</dbReference>
<dbReference type="InterPro" id="IPR005135">
    <property type="entry name" value="Endo/exonuclease/phosphatase"/>
</dbReference>
<proteinExistence type="predicted"/>
<dbReference type="EMBL" id="BMAU01021353">
    <property type="protein sequence ID" value="GFY19785.1"/>
    <property type="molecule type" value="Genomic_DNA"/>
</dbReference>
<feature type="domain" description="Pre-C2HC" evidence="2">
    <location>
        <begin position="270"/>
        <end position="338"/>
    </location>
</feature>
<dbReference type="GO" id="GO:0003824">
    <property type="term" value="F:catalytic activity"/>
    <property type="evidence" value="ECO:0007669"/>
    <property type="project" value="InterPro"/>
</dbReference>
<dbReference type="PANTHER" id="PTHR33273">
    <property type="entry name" value="DOMAIN-CONTAINING PROTEIN, PUTATIVE-RELATED"/>
    <property type="match status" value="1"/>
</dbReference>
<dbReference type="PANTHER" id="PTHR33273:SF2">
    <property type="entry name" value="ENDONUCLEASE_EXONUCLEASE_PHOSPHATASE DOMAIN-CONTAINING PROTEIN"/>
    <property type="match status" value="1"/>
</dbReference>
<keyword evidence="4" id="KW-1185">Reference proteome</keyword>
<sequence>MENTVQDNTDYTSAYLEFHKECETKLSTVLDHLSESRTSTDCSAVIREIEELVSKLREYPFSKQEEQSAALRSLSDLLDEARYKFTHQKKQELAEQNQLLQAQIDAWGLPTKPINSPFQVVLWKKGRKASGPEEETSAKKQRTDVTTTQNQFAQLSVEDMDLNAQGTSISADNGAPSTAAPPKKHHVPPITIDNVSNQAGLLKHLQGLTNLKLEAKLLGTKLRIYPQTAYAYHLIRKYVNENNLESFTYILPEEKKLRLVIRGLPTDMSPVEIIGSLAKQNISVNECHIMTSKKTGKEMPLFLITMDKTEQNRAAYHVTNIGYMKVKVEALRPKYGPPQCFRCQGFFHSSRFCTRAPRCVKCAGAHLAKECTKPVDQKPKCCLCESEHPASFLGCPRNPRNKINPESGKTKETNQNAAKPTKTVIDTPPPPKVNFWEQRAKNAAARQQPNPSTSKKTPQASTSTANTSIDTAEDIFEQLNSPAVQETFDLLEEFITIAHTIPTKKPLPEQDLHRIFRSQGYVLVAGDLNAKHVSWSPLTQQNVPGTTIRRFCDNSGYALVAPTEPTRFHRNCRNTTIDIAICKGMTVTECTSIPELSSDHNPVLFEVSLDNFTSPALSTYSFPNWYKFQDILSTSLPGNPRISNPEDIENAIKNFNNCYHSALSHSSTFKCINLSIFYPPLHQG</sequence>
<evidence type="ECO:0000313" key="4">
    <source>
        <dbReference type="Proteomes" id="UP000887159"/>
    </source>
</evidence>
<dbReference type="Pfam" id="PF14529">
    <property type="entry name" value="Exo_endo_phos_2"/>
    <property type="match status" value="1"/>
</dbReference>
<dbReference type="SMART" id="SM00596">
    <property type="entry name" value="PRE_C2HC"/>
    <property type="match status" value="1"/>
</dbReference>
<dbReference type="SUPFAM" id="SSF56219">
    <property type="entry name" value="DNase I-like"/>
    <property type="match status" value="1"/>
</dbReference>
<protein>
    <submittedName>
        <fullName evidence="3">Nucleic-acid-binding protein from transposon X-element</fullName>
    </submittedName>
</protein>
<feature type="region of interest" description="Disordered" evidence="1">
    <location>
        <begin position="395"/>
        <end position="466"/>
    </location>
</feature>
<comment type="caution">
    <text evidence="3">The sequence shown here is derived from an EMBL/GenBank/DDBJ whole genome shotgun (WGS) entry which is preliminary data.</text>
</comment>
<name>A0A8X6SYN2_TRICX</name>
<evidence type="ECO:0000256" key="1">
    <source>
        <dbReference type="SAM" id="MobiDB-lite"/>
    </source>
</evidence>
<feature type="region of interest" description="Disordered" evidence="1">
    <location>
        <begin position="166"/>
        <end position="186"/>
    </location>
</feature>
<accession>A0A8X6SYN2</accession>
<dbReference type="Pfam" id="PF07530">
    <property type="entry name" value="PRE_C2HC"/>
    <property type="match status" value="1"/>
</dbReference>
<gene>
    <name evidence="3" type="primary">ORF1</name>
    <name evidence="3" type="ORF">TNCV_4649551</name>
</gene>
<dbReference type="Gene3D" id="3.60.10.10">
    <property type="entry name" value="Endonuclease/exonuclease/phosphatase"/>
    <property type="match status" value="1"/>
</dbReference>